<keyword evidence="3" id="KW-1185">Reference proteome</keyword>
<dbReference type="EnsemblPlants" id="Kaladp0008s0649.1.v1.1">
    <property type="protein sequence ID" value="Kaladp0008s0649.1.v1.1.CDS.1"/>
    <property type="gene ID" value="Kaladp0008s0649.v1.1"/>
</dbReference>
<feature type="region of interest" description="Disordered" evidence="1">
    <location>
        <begin position="1"/>
        <end position="92"/>
    </location>
</feature>
<dbReference type="Proteomes" id="UP000594263">
    <property type="component" value="Unplaced"/>
</dbReference>
<accession>A0A7N0RE72</accession>
<feature type="compositionally biased region" description="Low complexity" evidence="1">
    <location>
        <begin position="11"/>
        <end position="58"/>
    </location>
</feature>
<evidence type="ECO:0000313" key="3">
    <source>
        <dbReference type="Proteomes" id="UP000594263"/>
    </source>
</evidence>
<evidence type="ECO:0000313" key="2">
    <source>
        <dbReference type="EnsemblPlants" id="Kaladp0008s0649.1.v1.1.CDS.1"/>
    </source>
</evidence>
<reference evidence="2" key="1">
    <citation type="submission" date="2021-01" db="UniProtKB">
        <authorList>
            <consortium name="EnsemblPlants"/>
        </authorList>
    </citation>
    <scope>IDENTIFICATION</scope>
</reference>
<feature type="compositionally biased region" description="Low complexity" evidence="1">
    <location>
        <begin position="66"/>
        <end position="89"/>
    </location>
</feature>
<evidence type="ECO:0000256" key="1">
    <source>
        <dbReference type="SAM" id="MobiDB-lite"/>
    </source>
</evidence>
<sequence length="124" mass="13168">MKLHFKYKKVSSTTTKSATTSSSSRAGALASAPPSAASTSPRTASGRTTAGAASTSRSPPLDPTYSAPSPLSKSSSGRPLPPSRTSSRPCWTGARWRRRLAVGKAWISPIMLWSHSQMWSCFQP</sequence>
<dbReference type="Gramene" id="Kaladp0008s0649.1.v1.1">
    <property type="protein sequence ID" value="Kaladp0008s0649.1.v1.1.CDS.1"/>
    <property type="gene ID" value="Kaladp0008s0649.v1.1"/>
</dbReference>
<organism evidence="2 3">
    <name type="scientific">Kalanchoe fedtschenkoi</name>
    <name type="common">Lavender scallops</name>
    <name type="synonym">South American air plant</name>
    <dbReference type="NCBI Taxonomy" id="63787"/>
    <lineage>
        <taxon>Eukaryota</taxon>
        <taxon>Viridiplantae</taxon>
        <taxon>Streptophyta</taxon>
        <taxon>Embryophyta</taxon>
        <taxon>Tracheophyta</taxon>
        <taxon>Spermatophyta</taxon>
        <taxon>Magnoliopsida</taxon>
        <taxon>eudicotyledons</taxon>
        <taxon>Gunneridae</taxon>
        <taxon>Pentapetalae</taxon>
        <taxon>Saxifragales</taxon>
        <taxon>Crassulaceae</taxon>
        <taxon>Kalanchoe</taxon>
    </lineage>
</organism>
<protein>
    <submittedName>
        <fullName evidence="2">Uncharacterized protein</fullName>
    </submittedName>
</protein>
<name>A0A7N0RE72_KALFE</name>
<dbReference type="AlphaFoldDB" id="A0A7N0RE72"/>
<proteinExistence type="predicted"/>